<dbReference type="PANTHER" id="PTHR41534">
    <property type="entry name" value="BLR3401 PROTEIN"/>
    <property type="match status" value="1"/>
</dbReference>
<keyword evidence="7" id="KW-1185">Reference proteome</keyword>
<reference evidence="6 7" key="1">
    <citation type="submission" date="2020-07" db="EMBL/GenBank/DDBJ databases">
        <title>Halieaceae bacterium, F7430, whole genome shotgun sequencing project.</title>
        <authorList>
            <person name="Jiang S."/>
            <person name="Liu Z.W."/>
            <person name="Du Z.J."/>
        </authorList>
    </citation>
    <scope>NUCLEOTIDE SEQUENCE [LARGE SCALE GENOMIC DNA]</scope>
    <source>
        <strain evidence="6 7">F7430</strain>
    </source>
</reference>
<comment type="pathway">
    <text evidence="1">Aromatic compound metabolism.</text>
</comment>
<dbReference type="PANTHER" id="PTHR41534:SF2">
    <property type="entry name" value="3-PHENYLPROPIONATE_CINNAMIC ACID DIOXYGENASE SUBUNIT BETA"/>
    <property type="match status" value="1"/>
</dbReference>
<keyword evidence="4 6" id="KW-0223">Dioxygenase</keyword>
<dbReference type="Gene3D" id="3.10.450.50">
    <property type="match status" value="1"/>
</dbReference>
<comment type="similarity">
    <text evidence="2">Belongs to the bacterial ring-hydroxylating dioxygenase beta subunit family.</text>
</comment>
<dbReference type="GO" id="GO:0051213">
    <property type="term" value="F:dioxygenase activity"/>
    <property type="evidence" value="ECO:0007669"/>
    <property type="project" value="UniProtKB-KW"/>
</dbReference>
<dbReference type="AlphaFoldDB" id="A0A7W2TTZ1"/>
<accession>A0A7W2TTZ1</accession>
<evidence type="ECO:0000313" key="7">
    <source>
        <dbReference type="Proteomes" id="UP000539350"/>
    </source>
</evidence>
<dbReference type="InterPro" id="IPR032710">
    <property type="entry name" value="NTF2-like_dom_sf"/>
</dbReference>
<sequence length="192" mass="22357">MSQAETQETAANPCSNPNIISLVEQFYYREARLLDERKYLQWLKLLCEDIRYSIPSRYIATPDPALRGTEALHAIEHELERGGPDCAPLREENFFNLAIRADRALKMNAWADNPPARTRRFISNVEVFSCEEGYQSFSNFMMTYSRHSTVEHSYTGQRRDTLRQVDGELKIARREVIFDWNVINVPTLGLFF</sequence>
<evidence type="ECO:0000256" key="3">
    <source>
        <dbReference type="ARBA" id="ARBA00022797"/>
    </source>
</evidence>
<dbReference type="Pfam" id="PF00866">
    <property type="entry name" value="Ring_hydroxyl_B"/>
    <property type="match status" value="1"/>
</dbReference>
<protein>
    <submittedName>
        <fullName evidence="6">Aromatic-ring-hydroxylating dioxygenase subunit beta</fullName>
    </submittedName>
</protein>
<evidence type="ECO:0000313" key="6">
    <source>
        <dbReference type="EMBL" id="MBA6411820.1"/>
    </source>
</evidence>
<dbReference type="SUPFAM" id="SSF54427">
    <property type="entry name" value="NTF2-like"/>
    <property type="match status" value="1"/>
</dbReference>
<evidence type="ECO:0000256" key="5">
    <source>
        <dbReference type="ARBA" id="ARBA00023002"/>
    </source>
</evidence>
<dbReference type="CDD" id="cd00667">
    <property type="entry name" value="ring_hydroxylating_dioxygenases_beta"/>
    <property type="match status" value="1"/>
</dbReference>
<evidence type="ECO:0000256" key="1">
    <source>
        <dbReference type="ARBA" id="ARBA00005211"/>
    </source>
</evidence>
<name>A0A7W2TTZ1_9GAMM</name>
<dbReference type="RefSeq" id="WP_182168675.1">
    <property type="nucleotide sequence ID" value="NZ_JACFXU010000013.1"/>
</dbReference>
<dbReference type="GO" id="GO:0019380">
    <property type="term" value="P:3-phenylpropionate catabolic process"/>
    <property type="evidence" value="ECO:0007669"/>
    <property type="project" value="TreeGrafter"/>
</dbReference>
<gene>
    <name evidence="6" type="ORF">H2508_01690</name>
</gene>
<dbReference type="InterPro" id="IPR000391">
    <property type="entry name" value="Rng_hydr_dOase-bsu"/>
</dbReference>
<keyword evidence="5" id="KW-0560">Oxidoreductase</keyword>
<dbReference type="Proteomes" id="UP000539350">
    <property type="component" value="Unassembled WGS sequence"/>
</dbReference>
<evidence type="ECO:0000256" key="4">
    <source>
        <dbReference type="ARBA" id="ARBA00022964"/>
    </source>
</evidence>
<comment type="caution">
    <text evidence="6">The sequence shown here is derived from an EMBL/GenBank/DDBJ whole genome shotgun (WGS) entry which is preliminary data.</text>
</comment>
<organism evidence="6 7">
    <name type="scientific">Sediminihaliea albiluteola</name>
    <dbReference type="NCBI Taxonomy" id="2758564"/>
    <lineage>
        <taxon>Bacteria</taxon>
        <taxon>Pseudomonadati</taxon>
        <taxon>Pseudomonadota</taxon>
        <taxon>Gammaproteobacteria</taxon>
        <taxon>Cellvibrionales</taxon>
        <taxon>Halieaceae</taxon>
        <taxon>Sediminihaliea</taxon>
    </lineage>
</organism>
<dbReference type="EMBL" id="JACFXU010000013">
    <property type="protein sequence ID" value="MBA6411820.1"/>
    <property type="molecule type" value="Genomic_DNA"/>
</dbReference>
<keyword evidence="3" id="KW-0058">Aromatic hydrocarbons catabolism</keyword>
<evidence type="ECO:0000256" key="2">
    <source>
        <dbReference type="ARBA" id="ARBA00009570"/>
    </source>
</evidence>
<proteinExistence type="inferred from homology"/>